<organism evidence="1 2">
    <name type="scientific">Funneliformis geosporum</name>
    <dbReference type="NCBI Taxonomy" id="1117311"/>
    <lineage>
        <taxon>Eukaryota</taxon>
        <taxon>Fungi</taxon>
        <taxon>Fungi incertae sedis</taxon>
        <taxon>Mucoromycota</taxon>
        <taxon>Glomeromycotina</taxon>
        <taxon>Glomeromycetes</taxon>
        <taxon>Glomerales</taxon>
        <taxon>Glomeraceae</taxon>
        <taxon>Funneliformis</taxon>
    </lineage>
</organism>
<accession>A0A9W4T256</accession>
<evidence type="ECO:0000313" key="2">
    <source>
        <dbReference type="Proteomes" id="UP001153678"/>
    </source>
</evidence>
<feature type="non-terminal residue" evidence="1">
    <location>
        <position position="110"/>
    </location>
</feature>
<proteinExistence type="predicted"/>
<reference evidence="1" key="1">
    <citation type="submission" date="2022-08" db="EMBL/GenBank/DDBJ databases">
        <authorList>
            <person name="Kallberg Y."/>
            <person name="Tangrot J."/>
            <person name="Rosling A."/>
        </authorList>
    </citation>
    <scope>NUCLEOTIDE SEQUENCE</scope>
    <source>
        <strain evidence="1">Wild A</strain>
    </source>
</reference>
<keyword evidence="2" id="KW-1185">Reference proteome</keyword>
<evidence type="ECO:0000313" key="1">
    <source>
        <dbReference type="EMBL" id="CAI2189857.1"/>
    </source>
</evidence>
<dbReference type="EMBL" id="CAMKVN010006091">
    <property type="protein sequence ID" value="CAI2189857.1"/>
    <property type="molecule type" value="Genomic_DNA"/>
</dbReference>
<gene>
    <name evidence="1" type="ORF">FWILDA_LOCUS14288</name>
</gene>
<dbReference type="AlphaFoldDB" id="A0A9W4T256"/>
<protein>
    <submittedName>
        <fullName evidence="1">1338_t:CDS:1</fullName>
    </submittedName>
</protein>
<dbReference type="OrthoDB" id="2317319at2759"/>
<name>A0A9W4T256_9GLOM</name>
<comment type="caution">
    <text evidence="1">The sequence shown here is derived from an EMBL/GenBank/DDBJ whole genome shotgun (WGS) entry which is preliminary data.</text>
</comment>
<sequence length="110" mass="12369">MLTQRTGIFGLKYAIADNISNVIDAFNMLREAENKLKRFGLSFESVVTLVKDLESEQNSSDLSNKAFLTNLLQDTKTVLKAILGVEAINTKTMYWDSIGPKYQAYANTIR</sequence>
<dbReference type="Proteomes" id="UP001153678">
    <property type="component" value="Unassembled WGS sequence"/>
</dbReference>